<dbReference type="NCBIfam" id="TIGR02696">
    <property type="entry name" value="pppGpp_PNP"/>
    <property type="match status" value="1"/>
</dbReference>
<dbReference type="GO" id="GO:0000175">
    <property type="term" value="F:3'-5'-RNA exonuclease activity"/>
    <property type="evidence" value="ECO:0007669"/>
    <property type="project" value="TreeGrafter"/>
</dbReference>
<dbReference type="Pfam" id="PF01138">
    <property type="entry name" value="RNase_PH"/>
    <property type="match status" value="2"/>
</dbReference>
<dbReference type="SMART" id="SM00322">
    <property type="entry name" value="KH"/>
    <property type="match status" value="1"/>
</dbReference>
<keyword evidence="3 8" id="KW-0808">Transferase</keyword>
<accession>A0A916NEK7</accession>
<comment type="caution">
    <text evidence="11">The sequence shown here is derived from an EMBL/GenBank/DDBJ whole genome shotgun (WGS) entry which is preliminary data.</text>
</comment>
<keyword evidence="6 8" id="KW-0460">Magnesium</keyword>
<dbReference type="Proteomes" id="UP000693892">
    <property type="component" value="Unassembled WGS sequence"/>
</dbReference>
<dbReference type="EC" id="2.7.7.8" evidence="8"/>
<dbReference type="PROSITE" id="PS50126">
    <property type="entry name" value="S1"/>
    <property type="match status" value="1"/>
</dbReference>
<dbReference type="GO" id="GO:0006396">
    <property type="term" value="P:RNA processing"/>
    <property type="evidence" value="ECO:0007669"/>
    <property type="project" value="InterPro"/>
</dbReference>
<dbReference type="AlphaFoldDB" id="A0A916NEK7"/>
<dbReference type="Pfam" id="PF00575">
    <property type="entry name" value="S1"/>
    <property type="match status" value="1"/>
</dbReference>
<comment type="subcellular location">
    <subcellularLocation>
        <location evidence="8">Cytoplasm</location>
    </subcellularLocation>
</comment>
<dbReference type="FunFam" id="3.30.1370.10:FF:000001">
    <property type="entry name" value="Polyribonucleotide nucleotidyltransferase"/>
    <property type="match status" value="1"/>
</dbReference>
<dbReference type="InterPro" id="IPR001247">
    <property type="entry name" value="ExoRNase_PH_dom1"/>
</dbReference>
<comment type="catalytic activity">
    <reaction evidence="8">
        <text>RNA(n+1) + phosphate = RNA(n) + a ribonucleoside 5'-diphosphate</text>
        <dbReference type="Rhea" id="RHEA:22096"/>
        <dbReference type="Rhea" id="RHEA-COMP:14527"/>
        <dbReference type="Rhea" id="RHEA-COMP:17342"/>
        <dbReference type="ChEBI" id="CHEBI:43474"/>
        <dbReference type="ChEBI" id="CHEBI:57930"/>
        <dbReference type="ChEBI" id="CHEBI:140395"/>
        <dbReference type="EC" id="2.7.7.8"/>
    </reaction>
</comment>
<keyword evidence="2 8" id="KW-0963">Cytoplasm</keyword>
<comment type="function">
    <text evidence="8">Involved in mRNA degradation. Catalyzes the phosphorolysis of single-stranded polyribonucleotides processively in the 3'- to 5'-direction.</text>
</comment>
<dbReference type="NCBIfam" id="TIGR03591">
    <property type="entry name" value="polynuc_phos"/>
    <property type="match status" value="1"/>
</dbReference>
<dbReference type="FunFam" id="2.40.50.140:FF:000069">
    <property type="entry name" value="Polyribonucleotide nucleotidyltransferase"/>
    <property type="match status" value="1"/>
</dbReference>
<dbReference type="CDD" id="cd11364">
    <property type="entry name" value="RNase_PH_PNPase_2"/>
    <property type="match status" value="1"/>
</dbReference>
<reference evidence="11" key="1">
    <citation type="submission" date="2021-06" db="EMBL/GenBank/DDBJ databases">
        <authorList>
            <person name="Criscuolo A."/>
        </authorList>
    </citation>
    <scope>NUCLEOTIDE SEQUENCE</scope>
    <source>
        <strain evidence="11">CIP111803</strain>
    </source>
</reference>
<dbReference type="GO" id="GO:0000287">
    <property type="term" value="F:magnesium ion binding"/>
    <property type="evidence" value="ECO:0007669"/>
    <property type="project" value="UniProtKB-UniRule"/>
</dbReference>
<gene>
    <name evidence="8 11" type="primary">pnp</name>
    <name evidence="11" type="ORF">LEUCIP111803_00159</name>
</gene>
<evidence type="ECO:0000256" key="2">
    <source>
        <dbReference type="ARBA" id="ARBA00022490"/>
    </source>
</evidence>
<dbReference type="Pfam" id="PF00013">
    <property type="entry name" value="KH_1"/>
    <property type="match status" value="1"/>
</dbReference>
<dbReference type="NCBIfam" id="NF008805">
    <property type="entry name" value="PRK11824.1"/>
    <property type="match status" value="1"/>
</dbReference>
<evidence type="ECO:0000256" key="3">
    <source>
        <dbReference type="ARBA" id="ARBA00022679"/>
    </source>
</evidence>
<dbReference type="PANTHER" id="PTHR11252">
    <property type="entry name" value="POLYRIBONUCLEOTIDE NUCLEOTIDYLTRANSFERASE"/>
    <property type="match status" value="1"/>
</dbReference>
<protein>
    <recommendedName>
        <fullName evidence="8">Polyribonucleotide nucleotidyltransferase</fullName>
        <ecNumber evidence="8">2.7.7.8</ecNumber>
    </recommendedName>
    <alternativeName>
        <fullName evidence="8">Polynucleotide phosphorylase</fullName>
        <shortName evidence="8">PNPase</shortName>
    </alternativeName>
</protein>
<comment type="cofactor">
    <cofactor evidence="8">
        <name>Mg(2+)</name>
        <dbReference type="ChEBI" id="CHEBI:18420"/>
    </cofactor>
</comment>
<dbReference type="GO" id="GO:0005829">
    <property type="term" value="C:cytosol"/>
    <property type="evidence" value="ECO:0007669"/>
    <property type="project" value="UniProtKB-ARBA"/>
</dbReference>
<name>A0A916NEK7_9MICO</name>
<comment type="similarity">
    <text evidence="1 8">Belongs to the polyribonucleotide nucleotidyltransferase family.</text>
</comment>
<dbReference type="PROSITE" id="PS50084">
    <property type="entry name" value="KH_TYPE_1"/>
    <property type="match status" value="1"/>
</dbReference>
<dbReference type="InterPro" id="IPR012162">
    <property type="entry name" value="PNPase"/>
</dbReference>
<evidence type="ECO:0000256" key="6">
    <source>
        <dbReference type="ARBA" id="ARBA00022842"/>
    </source>
</evidence>
<evidence type="ECO:0000259" key="10">
    <source>
        <dbReference type="PROSITE" id="PS50126"/>
    </source>
</evidence>
<organism evidence="11 12">
    <name type="scientific">Leucobacter soli</name>
    <dbReference type="NCBI Taxonomy" id="2812850"/>
    <lineage>
        <taxon>Bacteria</taxon>
        <taxon>Bacillati</taxon>
        <taxon>Actinomycetota</taxon>
        <taxon>Actinomycetes</taxon>
        <taxon>Micrococcales</taxon>
        <taxon>Microbacteriaceae</taxon>
        <taxon>Leucobacter</taxon>
    </lineage>
</organism>
<feature type="region of interest" description="Disordered" evidence="9">
    <location>
        <begin position="746"/>
        <end position="766"/>
    </location>
</feature>
<evidence type="ECO:0000256" key="1">
    <source>
        <dbReference type="ARBA" id="ARBA00007404"/>
    </source>
</evidence>
<evidence type="ECO:0000256" key="9">
    <source>
        <dbReference type="SAM" id="MobiDB-lite"/>
    </source>
</evidence>
<evidence type="ECO:0000256" key="5">
    <source>
        <dbReference type="ARBA" id="ARBA00022723"/>
    </source>
</evidence>
<dbReference type="SMART" id="SM00316">
    <property type="entry name" value="S1"/>
    <property type="match status" value="1"/>
</dbReference>
<evidence type="ECO:0000313" key="11">
    <source>
        <dbReference type="EMBL" id="CAG7597678.1"/>
    </source>
</evidence>
<evidence type="ECO:0000256" key="8">
    <source>
        <dbReference type="HAMAP-Rule" id="MF_01595"/>
    </source>
</evidence>
<dbReference type="RefSeq" id="WP_218113820.1">
    <property type="nucleotide sequence ID" value="NZ_CAJVAP010000002.1"/>
</dbReference>
<dbReference type="GO" id="GO:0006402">
    <property type="term" value="P:mRNA catabolic process"/>
    <property type="evidence" value="ECO:0007669"/>
    <property type="project" value="UniProtKB-UniRule"/>
</dbReference>
<feature type="binding site" evidence="8">
    <location>
        <position position="537"/>
    </location>
    <ligand>
        <name>Mg(2+)</name>
        <dbReference type="ChEBI" id="CHEBI:18420"/>
    </ligand>
</feature>
<dbReference type="PIRSF" id="PIRSF005499">
    <property type="entry name" value="PNPase"/>
    <property type="match status" value="1"/>
</dbReference>
<keyword evidence="4 8" id="KW-0548">Nucleotidyltransferase</keyword>
<keyword evidence="5 8" id="KW-0479">Metal-binding</keyword>
<dbReference type="InterPro" id="IPR004088">
    <property type="entry name" value="KH_dom_type_1"/>
</dbReference>
<dbReference type="InterPro" id="IPR014069">
    <property type="entry name" value="GPSI/PNP"/>
</dbReference>
<dbReference type="InterPro" id="IPR015848">
    <property type="entry name" value="PNPase_PH_RNA-bd_bac/org-type"/>
</dbReference>
<dbReference type="GO" id="GO:0003723">
    <property type="term" value="F:RNA binding"/>
    <property type="evidence" value="ECO:0007669"/>
    <property type="project" value="UniProtKB-UniRule"/>
</dbReference>
<dbReference type="PANTHER" id="PTHR11252:SF0">
    <property type="entry name" value="POLYRIBONUCLEOTIDE NUCLEOTIDYLTRANSFERASE 1, MITOCHONDRIAL"/>
    <property type="match status" value="1"/>
</dbReference>
<evidence type="ECO:0000256" key="7">
    <source>
        <dbReference type="ARBA" id="ARBA00022884"/>
    </source>
</evidence>
<dbReference type="FunFam" id="3.30.230.70:FF:000001">
    <property type="entry name" value="Polyribonucleotide nucleotidyltransferase"/>
    <property type="match status" value="1"/>
</dbReference>
<feature type="domain" description="S1 motif" evidence="10">
    <location>
        <begin position="668"/>
        <end position="740"/>
    </location>
</feature>
<keyword evidence="7 8" id="KW-0694">RNA-binding</keyword>
<dbReference type="EMBL" id="CAJVAP010000002">
    <property type="protein sequence ID" value="CAG7597678.1"/>
    <property type="molecule type" value="Genomic_DNA"/>
</dbReference>
<evidence type="ECO:0000313" key="12">
    <source>
        <dbReference type="Proteomes" id="UP000693892"/>
    </source>
</evidence>
<dbReference type="GO" id="GO:0004654">
    <property type="term" value="F:polyribonucleotide nucleotidyltransferase activity"/>
    <property type="evidence" value="ECO:0007669"/>
    <property type="project" value="UniProtKB-UniRule"/>
</dbReference>
<dbReference type="Pfam" id="PF03726">
    <property type="entry name" value="PNPase"/>
    <property type="match status" value="1"/>
</dbReference>
<dbReference type="CDD" id="cd02393">
    <property type="entry name" value="KH-I_PNPase"/>
    <property type="match status" value="1"/>
</dbReference>
<feature type="binding site" evidence="8">
    <location>
        <position position="531"/>
    </location>
    <ligand>
        <name>Mg(2+)</name>
        <dbReference type="ChEBI" id="CHEBI:18420"/>
    </ligand>
</feature>
<dbReference type="InterPro" id="IPR004087">
    <property type="entry name" value="KH_dom"/>
</dbReference>
<evidence type="ECO:0000256" key="4">
    <source>
        <dbReference type="ARBA" id="ARBA00022695"/>
    </source>
</evidence>
<dbReference type="InterPro" id="IPR003029">
    <property type="entry name" value="S1_domain"/>
</dbReference>
<dbReference type="CDD" id="cd04472">
    <property type="entry name" value="S1_PNPase"/>
    <property type="match status" value="1"/>
</dbReference>
<sequence length="766" mass="81122">MEGPEIKFAEAVLDNGKFGTRTIRFETGRLAQQAQGAVAAYLDEETMLLSATSASKQPKDHFDFFPLTVDVEERSYAAGKIPGSFFRREGRPSTEAILVCRLIDRPLRPSFVDGLRNEVQIVVTVMSIAPGEFYDALAINAASASTQISGLPFSGPIAGVRLALIPGHGDNADQWVAFPTVSQLEEAVFDLMVAGRVVTKADGTEDVAIMMVEAEATEGSWNLIKAGATKPDEAVVAQGLEAAKPFISQLVKTQEQLAAQSAKEIQDYPVFLPYADETYAAVEALALDELAGIYQIADKVERQNADDALKARVKEAVAAKVEAGELPAEAEGQVSAAYKSVTKKIVRGRILTEGARIDGRGLRDIRALDAEVQVIPRVHGSAIFQRGETQILGVSTLNMLKMEQQIDSLSPVTSKRYLHHYNFPPYSTGETGRVGSPKRREIGHGFLAERALVPVLPARDEFPYAIRQVSEALSSNGSTSMGSVCASTLSLLNAGVPLRAPVAGIAMGLVSDEVNGETRYATLTDILGAEDALGDMDFKVAGTSEFVTALQLDTKLDGIPSDVLAGALSQAKEARATILGVMAQAIDAPDEMAPTAPRVITVNIPVDKIGELIGPKGKTINGIQDETGADISIDDDGTVYIGAVDGPSAEAARAQVNAIANPQTPEIGEQYLGTVVKNAAFGAFVSLLPGKDGLLHISEVRKLAGGKRIDSVDDVLSIGQKILVKITKVDDRGKLSLEPVLEEAAAEAPAADAEPAEAEVAATDAE</sequence>
<dbReference type="FunFam" id="3.30.230.70:FF:000002">
    <property type="entry name" value="Polyribonucleotide nucleotidyltransferase"/>
    <property type="match status" value="1"/>
</dbReference>
<proteinExistence type="inferred from homology"/>
<dbReference type="HAMAP" id="MF_01595">
    <property type="entry name" value="PNPase"/>
    <property type="match status" value="1"/>
</dbReference>
<keyword evidence="12" id="KW-1185">Reference proteome</keyword>